<reference evidence="8 9" key="1">
    <citation type="submission" date="2020-03" db="EMBL/GenBank/DDBJ databases">
        <title>WGS of the type strain of Planosporangium spp.</title>
        <authorList>
            <person name="Thawai C."/>
        </authorList>
    </citation>
    <scope>NUCLEOTIDE SEQUENCE [LARGE SCALE GENOMIC DNA]</scope>
    <source>
        <strain evidence="8 9">TBRC 5610</strain>
    </source>
</reference>
<organism evidence="8 9">
    <name type="scientific">Planosporangium thailandense</name>
    <dbReference type="NCBI Taxonomy" id="765197"/>
    <lineage>
        <taxon>Bacteria</taxon>
        <taxon>Bacillati</taxon>
        <taxon>Actinomycetota</taxon>
        <taxon>Actinomycetes</taxon>
        <taxon>Micromonosporales</taxon>
        <taxon>Micromonosporaceae</taxon>
        <taxon>Planosporangium</taxon>
    </lineage>
</organism>
<evidence type="ECO:0000259" key="6">
    <source>
        <dbReference type="Pfam" id="PF00107"/>
    </source>
</evidence>
<proteinExistence type="inferred from homology"/>
<dbReference type="InterPro" id="IPR013149">
    <property type="entry name" value="ADH-like_C"/>
</dbReference>
<dbReference type="Gene3D" id="3.90.180.10">
    <property type="entry name" value="Medium-chain alcohol dehydrogenases, catalytic domain"/>
    <property type="match status" value="1"/>
</dbReference>
<evidence type="ECO:0000313" key="9">
    <source>
        <dbReference type="Proteomes" id="UP000722989"/>
    </source>
</evidence>
<name>A0ABX0Y705_9ACTN</name>
<protein>
    <submittedName>
        <fullName evidence="8">Alcohol dehydrogenase catalytic domain-containing protein</fullName>
    </submittedName>
</protein>
<sequence>MKAVVYDGPRNVNVKDVPDARIERPSDALVKITTTNICGSDLHMYEGRTDFEPGRIFGHENLGEVVAVGDAVDKVRVGDMVVLPFNISCGFCENCERGLTAFCLNTNPDPRMAGAAYGFADMGPYNGGQAELLRVPYADFNCLVLPEDARDRERQRDYVMLADIFPTGWHATRLACVSPGETVVIYGSGPVGLMACHSAMIQGASKVWQVDCHPDRLALAERAGAIPINFEQTNPIDKIMEDTGGKGADRGCECVGYQATDAQGSEHPNITLNNLVNSVKFAGTIGVIGVYVARDPKHPDPLYKHHDGEVAFDFGEFWIRGQTVGTGQCNVKNYNRQLLALIVAGKAHPSFVVSHDLPLEQAPTGYEHFDKREQGWTKIVMHPDGGR</sequence>
<evidence type="ECO:0000256" key="2">
    <source>
        <dbReference type="ARBA" id="ARBA00008072"/>
    </source>
</evidence>
<dbReference type="PANTHER" id="PTHR42813:SF3">
    <property type="entry name" value="GLUTATHIONE-INDEPENDENT FORMALDEHYDE DEHYDROGENASE"/>
    <property type="match status" value="1"/>
</dbReference>
<evidence type="ECO:0000256" key="3">
    <source>
        <dbReference type="ARBA" id="ARBA00022723"/>
    </source>
</evidence>
<keyword evidence="9" id="KW-1185">Reference proteome</keyword>
<comment type="cofactor">
    <cofactor evidence="1">
        <name>Zn(2+)</name>
        <dbReference type="ChEBI" id="CHEBI:29105"/>
    </cofactor>
</comment>
<dbReference type="Gene3D" id="3.40.50.720">
    <property type="entry name" value="NAD(P)-binding Rossmann-like Domain"/>
    <property type="match status" value="1"/>
</dbReference>
<dbReference type="InterPro" id="IPR036291">
    <property type="entry name" value="NAD(P)-bd_dom_sf"/>
</dbReference>
<dbReference type="RefSeq" id="WP_167928108.1">
    <property type="nucleotide sequence ID" value="NZ_JAATVY010000027.1"/>
</dbReference>
<dbReference type="InterPro" id="IPR011032">
    <property type="entry name" value="GroES-like_sf"/>
</dbReference>
<keyword evidence="4" id="KW-0862">Zinc</keyword>
<keyword evidence="3" id="KW-0479">Metal-binding</keyword>
<dbReference type="PANTHER" id="PTHR42813">
    <property type="entry name" value="ZINC-TYPE ALCOHOL DEHYDROGENASE-LIKE"/>
    <property type="match status" value="1"/>
</dbReference>
<dbReference type="Pfam" id="PF08240">
    <property type="entry name" value="ADH_N"/>
    <property type="match status" value="1"/>
</dbReference>
<comment type="similarity">
    <text evidence="2">Belongs to the zinc-containing alcohol dehydrogenase family.</text>
</comment>
<dbReference type="Proteomes" id="UP000722989">
    <property type="component" value="Unassembled WGS sequence"/>
</dbReference>
<dbReference type="SUPFAM" id="SSF51735">
    <property type="entry name" value="NAD(P)-binding Rossmann-fold domains"/>
    <property type="match status" value="1"/>
</dbReference>
<evidence type="ECO:0000313" key="8">
    <source>
        <dbReference type="EMBL" id="NJC73197.1"/>
    </source>
</evidence>
<accession>A0ABX0Y705</accession>
<dbReference type="EMBL" id="JAATVY010000027">
    <property type="protein sequence ID" value="NJC73197.1"/>
    <property type="molecule type" value="Genomic_DNA"/>
</dbReference>
<evidence type="ECO:0000259" key="7">
    <source>
        <dbReference type="Pfam" id="PF08240"/>
    </source>
</evidence>
<gene>
    <name evidence="8" type="ORF">HC031_26270</name>
</gene>
<comment type="caution">
    <text evidence="8">The sequence shown here is derived from an EMBL/GenBank/DDBJ whole genome shotgun (WGS) entry which is preliminary data.</text>
</comment>
<dbReference type="SUPFAM" id="SSF50129">
    <property type="entry name" value="GroES-like"/>
    <property type="match status" value="1"/>
</dbReference>
<keyword evidence="5" id="KW-0520">NAD</keyword>
<evidence type="ECO:0000256" key="4">
    <source>
        <dbReference type="ARBA" id="ARBA00022833"/>
    </source>
</evidence>
<evidence type="ECO:0000256" key="5">
    <source>
        <dbReference type="ARBA" id="ARBA00023027"/>
    </source>
</evidence>
<dbReference type="CDD" id="cd08282">
    <property type="entry name" value="PFDH_like"/>
    <property type="match status" value="1"/>
</dbReference>
<dbReference type="Pfam" id="PF00107">
    <property type="entry name" value="ADH_zinc_N"/>
    <property type="match status" value="1"/>
</dbReference>
<dbReference type="InterPro" id="IPR013154">
    <property type="entry name" value="ADH-like_N"/>
</dbReference>
<feature type="domain" description="Alcohol dehydrogenase-like N-terminal" evidence="7">
    <location>
        <begin position="25"/>
        <end position="139"/>
    </location>
</feature>
<evidence type="ECO:0000256" key="1">
    <source>
        <dbReference type="ARBA" id="ARBA00001947"/>
    </source>
</evidence>
<feature type="domain" description="Alcohol dehydrogenase-like C-terminal" evidence="6">
    <location>
        <begin position="190"/>
        <end position="296"/>
    </location>
</feature>